<name>A0A381SSR6_9ZZZZ</name>
<reference evidence="1" key="1">
    <citation type="submission" date="2018-05" db="EMBL/GenBank/DDBJ databases">
        <authorList>
            <person name="Lanie J.A."/>
            <person name="Ng W.-L."/>
            <person name="Kazmierczak K.M."/>
            <person name="Andrzejewski T.M."/>
            <person name="Davidsen T.M."/>
            <person name="Wayne K.J."/>
            <person name="Tettelin H."/>
            <person name="Glass J.I."/>
            <person name="Rusch D."/>
            <person name="Podicherti R."/>
            <person name="Tsui H.-C.T."/>
            <person name="Winkler M.E."/>
        </authorList>
    </citation>
    <scope>NUCLEOTIDE SEQUENCE</scope>
</reference>
<proteinExistence type="predicted"/>
<dbReference type="EMBL" id="UINC01003461">
    <property type="protein sequence ID" value="SVA06519.1"/>
    <property type="molecule type" value="Genomic_DNA"/>
</dbReference>
<sequence>MKIPSYGLYFNQINFENIYNKDITIIKFQNQKDFHAELIAQSIKQYVNTIEILNVVQPDTNQHSDSSSLAISFDNLSSPDNYFFNINKKINKKTSVVIFPAVLGLNKYMEIIRSAEKTFSKKCFEAPTLPPSIPGIRLNKILEREVLKKNYIHRGSHILKANIENNKCLSVVDNFKRIIKARAFIFANGGILMGGIKVKSNGEIVEEIFDSKIQNNNHTKCEKSYETLNALQTSGVLTDNKLKPISNSNNQLENVFFTGRNLSNWNPSLELSGEGVSIASGWYSANNISSYLHD</sequence>
<dbReference type="AlphaFoldDB" id="A0A381SSR6"/>
<organism evidence="1">
    <name type="scientific">marine metagenome</name>
    <dbReference type="NCBI Taxonomy" id="408172"/>
    <lineage>
        <taxon>unclassified sequences</taxon>
        <taxon>metagenomes</taxon>
        <taxon>ecological metagenomes</taxon>
    </lineage>
</organism>
<evidence type="ECO:0000313" key="1">
    <source>
        <dbReference type="EMBL" id="SVA06519.1"/>
    </source>
</evidence>
<evidence type="ECO:0008006" key="2">
    <source>
        <dbReference type="Google" id="ProtNLM"/>
    </source>
</evidence>
<accession>A0A381SSR6</accession>
<protein>
    <recommendedName>
        <fullName evidence="2">FAD-dependent oxidoreductase 2 FAD binding domain-containing protein</fullName>
    </recommendedName>
</protein>
<gene>
    <name evidence="1" type="ORF">METZ01_LOCUS59373</name>
</gene>